<reference evidence="2 3" key="1">
    <citation type="journal article" date="2005" name="Nucleic Acids Res.">
        <title>Genomic blueprint of Hahella chejuensis, a marine microbe producing an algicidal agent.</title>
        <authorList>
            <person name="Jeong H."/>
            <person name="Yim J.H."/>
            <person name="Lee C."/>
            <person name="Choi S.-H."/>
            <person name="Park Y.K."/>
            <person name="Yoon S.H."/>
            <person name="Hur C.-G."/>
            <person name="Kang H.-Y."/>
            <person name="Kim D."/>
            <person name="Lee H.H."/>
            <person name="Park K.H."/>
            <person name="Park S.-H."/>
            <person name="Park H.-S."/>
            <person name="Lee H.K."/>
            <person name="Oh T.K."/>
            <person name="Kim J.F."/>
        </authorList>
    </citation>
    <scope>NUCLEOTIDE SEQUENCE [LARGE SCALE GENOMIC DNA]</scope>
    <source>
        <strain evidence="2 3">KCTC 2396</strain>
    </source>
</reference>
<organism evidence="2 3">
    <name type="scientific">Hahella chejuensis (strain KCTC 2396)</name>
    <dbReference type="NCBI Taxonomy" id="349521"/>
    <lineage>
        <taxon>Bacteria</taxon>
        <taxon>Pseudomonadati</taxon>
        <taxon>Pseudomonadota</taxon>
        <taxon>Gammaproteobacteria</taxon>
        <taxon>Oceanospirillales</taxon>
        <taxon>Hahellaceae</taxon>
        <taxon>Hahella</taxon>
    </lineage>
</organism>
<keyword evidence="3" id="KW-1185">Reference proteome</keyword>
<dbReference type="OrthoDB" id="7063880at2"/>
<dbReference type="GO" id="GO:0035438">
    <property type="term" value="F:cyclic-di-GMP binding"/>
    <property type="evidence" value="ECO:0007669"/>
    <property type="project" value="InterPro"/>
</dbReference>
<evidence type="ECO:0000313" key="2">
    <source>
        <dbReference type="EMBL" id="ABC31732.1"/>
    </source>
</evidence>
<gene>
    <name evidence="2" type="ordered locus">HCH_05049</name>
</gene>
<evidence type="ECO:0000313" key="3">
    <source>
        <dbReference type="Proteomes" id="UP000000238"/>
    </source>
</evidence>
<accession>Q2SC92</accession>
<dbReference type="SUPFAM" id="SSF141371">
    <property type="entry name" value="PilZ domain-like"/>
    <property type="match status" value="1"/>
</dbReference>
<proteinExistence type="predicted"/>
<dbReference type="InterPro" id="IPR009875">
    <property type="entry name" value="PilZ_domain"/>
</dbReference>
<dbReference type="KEGG" id="hch:HCH_05049"/>
<dbReference type="HOGENOM" id="CLU_188316_0_0_6"/>
<dbReference type="Pfam" id="PF07238">
    <property type="entry name" value="PilZ"/>
    <property type="match status" value="1"/>
</dbReference>
<name>Q2SC92_HAHCH</name>
<protein>
    <recommendedName>
        <fullName evidence="1">PilZ domain-containing protein</fullName>
    </recommendedName>
</protein>
<dbReference type="Gene3D" id="2.40.10.220">
    <property type="entry name" value="predicted glycosyltransferase like domains"/>
    <property type="match status" value="1"/>
</dbReference>
<dbReference type="Proteomes" id="UP000000238">
    <property type="component" value="Chromosome"/>
</dbReference>
<dbReference type="RefSeq" id="WP_011398797.1">
    <property type="nucleotide sequence ID" value="NC_007645.1"/>
</dbReference>
<feature type="domain" description="PilZ" evidence="1">
    <location>
        <begin position="4"/>
        <end position="88"/>
    </location>
</feature>
<sequence length="90" mass="9985">MSREKRSSPRVKANFRVELSSPQLGIIETRTRDVSDGGAFVIIAEETTPELHMKVQIRVLGLPGEPGQTVESEVVRIENEGVGLRFIPKD</sequence>
<dbReference type="EMBL" id="CP000155">
    <property type="protein sequence ID" value="ABC31732.1"/>
    <property type="molecule type" value="Genomic_DNA"/>
</dbReference>
<evidence type="ECO:0000259" key="1">
    <source>
        <dbReference type="Pfam" id="PF07238"/>
    </source>
</evidence>
<dbReference type="AlphaFoldDB" id="Q2SC92"/>